<evidence type="ECO:0000313" key="7">
    <source>
        <dbReference type="EMBL" id="EKX90341.1"/>
    </source>
</evidence>
<dbReference type="Pfam" id="PF16859">
    <property type="entry name" value="TetR_C_11"/>
    <property type="match status" value="1"/>
</dbReference>
<evidence type="ECO:0000256" key="1">
    <source>
        <dbReference type="ARBA" id="ARBA00023015"/>
    </source>
</evidence>
<evidence type="ECO:0000256" key="3">
    <source>
        <dbReference type="ARBA" id="ARBA00023163"/>
    </source>
</evidence>
<evidence type="ECO:0000256" key="5">
    <source>
        <dbReference type="SAM" id="MobiDB-lite"/>
    </source>
</evidence>
<name>L1MHF7_9CORY</name>
<organism evidence="7 8">
    <name type="scientific">Corynebacterium durum F0235</name>
    <dbReference type="NCBI Taxonomy" id="1035195"/>
    <lineage>
        <taxon>Bacteria</taxon>
        <taxon>Bacillati</taxon>
        <taxon>Actinomycetota</taxon>
        <taxon>Actinomycetes</taxon>
        <taxon>Mycobacteriales</taxon>
        <taxon>Corynebacteriaceae</taxon>
        <taxon>Corynebacterium</taxon>
    </lineage>
</organism>
<dbReference type="STRING" id="1035195.HMPREF9997_01556"/>
<dbReference type="Pfam" id="PF00440">
    <property type="entry name" value="TetR_N"/>
    <property type="match status" value="1"/>
</dbReference>
<evidence type="ECO:0000256" key="2">
    <source>
        <dbReference type="ARBA" id="ARBA00023125"/>
    </source>
</evidence>
<sequence>MVKDAADNAVDGRRSRRAKTDDKLAATVREQLNNIGFSAMTIEGVCAASGVAKTTVYRRWKSKAEMVFELVLHGTEDEFPDTGSLVGDVRALAEMTVNFTASDMSQKVLPGFLDAVAADPEMRQRLRDAFVTPTTEHIAAIIDRASVRGELPPDTVVDVAVLHAALLGIPYAFVHMLGETDAEVLTNQLTEHMLRSLGVG</sequence>
<dbReference type="SUPFAM" id="SSF48498">
    <property type="entry name" value="Tetracyclin repressor-like, C-terminal domain"/>
    <property type="match status" value="1"/>
</dbReference>
<dbReference type="Proteomes" id="UP000010445">
    <property type="component" value="Unassembled WGS sequence"/>
</dbReference>
<proteinExistence type="predicted"/>
<dbReference type="RefSeq" id="WP_006063785.1">
    <property type="nucleotide sequence ID" value="NZ_KB290831.1"/>
</dbReference>
<dbReference type="AlphaFoldDB" id="L1MHF7"/>
<reference evidence="7 8" key="1">
    <citation type="submission" date="2012-05" db="EMBL/GenBank/DDBJ databases">
        <authorList>
            <person name="Weinstock G."/>
            <person name="Sodergren E."/>
            <person name="Lobos E.A."/>
            <person name="Fulton L."/>
            <person name="Fulton R."/>
            <person name="Courtney L."/>
            <person name="Fronick C."/>
            <person name="O'Laughlin M."/>
            <person name="Godfrey J."/>
            <person name="Wilson R.M."/>
            <person name="Miner T."/>
            <person name="Farmer C."/>
            <person name="Delehaunty K."/>
            <person name="Cordes M."/>
            <person name="Minx P."/>
            <person name="Tomlinson C."/>
            <person name="Chen J."/>
            <person name="Wollam A."/>
            <person name="Pepin K.H."/>
            <person name="Bhonagiri V."/>
            <person name="Zhang X."/>
            <person name="Suruliraj S."/>
            <person name="Warren W."/>
            <person name="Mitreva M."/>
            <person name="Mardis E.R."/>
            <person name="Wilson R.K."/>
        </authorList>
    </citation>
    <scope>NUCLEOTIDE SEQUENCE [LARGE SCALE GENOMIC DNA]</scope>
    <source>
        <strain evidence="7 8">F0235</strain>
    </source>
</reference>
<evidence type="ECO:0000259" key="6">
    <source>
        <dbReference type="PROSITE" id="PS50977"/>
    </source>
</evidence>
<dbReference type="PATRIC" id="fig|1035195.3.peg.1404"/>
<dbReference type="Gene3D" id="1.10.357.10">
    <property type="entry name" value="Tetracycline Repressor, domain 2"/>
    <property type="match status" value="1"/>
</dbReference>
<dbReference type="InterPro" id="IPR011075">
    <property type="entry name" value="TetR_C"/>
</dbReference>
<gene>
    <name evidence="7" type="ORF">HMPREF9997_01556</name>
</gene>
<dbReference type="EMBL" id="AMEM01000018">
    <property type="protein sequence ID" value="EKX90341.1"/>
    <property type="molecule type" value="Genomic_DNA"/>
</dbReference>
<protein>
    <submittedName>
        <fullName evidence="7">Transcriptional regulator, TetR family</fullName>
    </submittedName>
</protein>
<dbReference type="HOGENOM" id="CLU_069356_25_6_11"/>
<keyword evidence="1" id="KW-0805">Transcription regulation</keyword>
<feature type="domain" description="HTH tetR-type" evidence="6">
    <location>
        <begin position="18"/>
        <end position="78"/>
    </location>
</feature>
<dbReference type="PROSITE" id="PS50977">
    <property type="entry name" value="HTH_TETR_2"/>
    <property type="match status" value="1"/>
</dbReference>
<feature type="region of interest" description="Disordered" evidence="5">
    <location>
        <begin position="1"/>
        <end position="22"/>
    </location>
</feature>
<dbReference type="InterPro" id="IPR001647">
    <property type="entry name" value="HTH_TetR"/>
</dbReference>
<dbReference type="InterPro" id="IPR009057">
    <property type="entry name" value="Homeodomain-like_sf"/>
</dbReference>
<dbReference type="InterPro" id="IPR050109">
    <property type="entry name" value="HTH-type_TetR-like_transc_reg"/>
</dbReference>
<keyword evidence="2 4" id="KW-0238">DNA-binding</keyword>
<accession>L1MHF7</accession>
<evidence type="ECO:0000313" key="8">
    <source>
        <dbReference type="Proteomes" id="UP000010445"/>
    </source>
</evidence>
<dbReference type="SUPFAM" id="SSF46689">
    <property type="entry name" value="Homeodomain-like"/>
    <property type="match status" value="1"/>
</dbReference>
<keyword evidence="8" id="KW-1185">Reference proteome</keyword>
<feature type="DNA-binding region" description="H-T-H motif" evidence="4">
    <location>
        <begin position="41"/>
        <end position="60"/>
    </location>
</feature>
<dbReference type="PROSITE" id="PS01081">
    <property type="entry name" value="HTH_TETR_1"/>
    <property type="match status" value="1"/>
</dbReference>
<dbReference type="GO" id="GO:0003700">
    <property type="term" value="F:DNA-binding transcription factor activity"/>
    <property type="evidence" value="ECO:0007669"/>
    <property type="project" value="TreeGrafter"/>
</dbReference>
<dbReference type="Gene3D" id="1.10.10.60">
    <property type="entry name" value="Homeodomain-like"/>
    <property type="match status" value="1"/>
</dbReference>
<dbReference type="PANTHER" id="PTHR30055">
    <property type="entry name" value="HTH-TYPE TRANSCRIPTIONAL REGULATOR RUTR"/>
    <property type="match status" value="1"/>
</dbReference>
<dbReference type="InterPro" id="IPR036271">
    <property type="entry name" value="Tet_transcr_reg_TetR-rel_C_sf"/>
</dbReference>
<evidence type="ECO:0000256" key="4">
    <source>
        <dbReference type="PROSITE-ProRule" id="PRU00335"/>
    </source>
</evidence>
<dbReference type="InterPro" id="IPR023772">
    <property type="entry name" value="DNA-bd_HTH_TetR-type_CS"/>
</dbReference>
<dbReference type="PANTHER" id="PTHR30055:SF148">
    <property type="entry name" value="TETR-FAMILY TRANSCRIPTIONAL REGULATOR"/>
    <property type="match status" value="1"/>
</dbReference>
<keyword evidence="3" id="KW-0804">Transcription</keyword>
<dbReference type="OrthoDB" id="9796019at2"/>
<dbReference type="eggNOG" id="COG1309">
    <property type="taxonomic scope" value="Bacteria"/>
</dbReference>
<comment type="caution">
    <text evidence="7">The sequence shown here is derived from an EMBL/GenBank/DDBJ whole genome shotgun (WGS) entry which is preliminary data.</text>
</comment>
<dbReference type="GO" id="GO:0000976">
    <property type="term" value="F:transcription cis-regulatory region binding"/>
    <property type="evidence" value="ECO:0007669"/>
    <property type="project" value="TreeGrafter"/>
</dbReference>